<name>V6M032_9EUKA</name>
<protein>
    <submittedName>
        <fullName evidence="1">Uncharacterized protein</fullName>
    </submittedName>
</protein>
<dbReference type="EMBL" id="KI546074">
    <property type="protein sequence ID" value="EST46479.1"/>
    <property type="molecule type" value="Genomic_DNA"/>
</dbReference>
<evidence type="ECO:0000313" key="1">
    <source>
        <dbReference type="EMBL" id="EST46479.1"/>
    </source>
</evidence>
<accession>V6M032</accession>
<dbReference type="AlphaFoldDB" id="V6M032"/>
<proteinExistence type="predicted"/>
<evidence type="ECO:0000313" key="2">
    <source>
        <dbReference type="EMBL" id="KAH0573866.1"/>
    </source>
</evidence>
<reference evidence="1 2" key="1">
    <citation type="journal article" date="2014" name="PLoS Genet.">
        <title>The Genome of Spironucleus salmonicida Highlights a Fish Pathogen Adapted to Fluctuating Environments.</title>
        <authorList>
            <person name="Xu F."/>
            <person name="Jerlstrom-Hultqvist J."/>
            <person name="Einarsson E."/>
            <person name="Astvaldsson A."/>
            <person name="Svard S.G."/>
            <person name="Andersson J.O."/>
        </authorList>
    </citation>
    <scope>NUCLEOTIDE SEQUENCE</scope>
    <source>
        <strain evidence="2">ATCC 50377</strain>
    </source>
</reference>
<sequence>MQEILSELRAIQTQFFLQQPNFSTFEQDFLTFKALLVVVEYSTSEVPNLINALQGVVSACAPSTTRNILVENCEKLRNLEPEKLSLLIESSVLSYEQRLKLVEADAKMALSEAREAKRNCFYAIFAAILLLVFKR</sequence>
<organism evidence="1">
    <name type="scientific">Spironucleus salmonicida</name>
    <dbReference type="NCBI Taxonomy" id="348837"/>
    <lineage>
        <taxon>Eukaryota</taxon>
        <taxon>Metamonada</taxon>
        <taxon>Diplomonadida</taxon>
        <taxon>Hexamitidae</taxon>
        <taxon>Hexamitinae</taxon>
        <taxon>Spironucleus</taxon>
    </lineage>
</organism>
<dbReference type="EMBL" id="AUWU02000004">
    <property type="protein sequence ID" value="KAH0573866.1"/>
    <property type="molecule type" value="Genomic_DNA"/>
</dbReference>
<dbReference type="Proteomes" id="UP000018208">
    <property type="component" value="Unassembled WGS sequence"/>
</dbReference>
<reference evidence="2" key="2">
    <citation type="submission" date="2020-12" db="EMBL/GenBank/DDBJ databases">
        <title>New Spironucleus salmonicida genome in near-complete chromosomes.</title>
        <authorList>
            <person name="Xu F."/>
            <person name="Kurt Z."/>
            <person name="Jimenez-Gonzalez A."/>
            <person name="Astvaldsson A."/>
            <person name="Andersson J.O."/>
            <person name="Svard S.G."/>
        </authorList>
    </citation>
    <scope>NUCLEOTIDE SEQUENCE</scope>
    <source>
        <strain evidence="2">ATCC 50377</strain>
    </source>
</reference>
<dbReference type="VEuPathDB" id="GiardiaDB:SS50377_23801"/>
<keyword evidence="3" id="KW-1185">Reference proteome</keyword>
<gene>
    <name evidence="1" type="ORF">SS50377_13561</name>
    <name evidence="2" type="ORF">SS50377_23801</name>
</gene>
<evidence type="ECO:0000313" key="3">
    <source>
        <dbReference type="Proteomes" id="UP000018208"/>
    </source>
</evidence>